<name>A0AAD9LVV8_9PEZI</name>
<sequence>MANTSATSIRRTSSALALALALAPAPADARERAHTSTRTHASALDHPGHPFSAGQGCRHNTTTHGPTNKLVICYVTAGRLLPSRSE</sequence>
<accession>A0AAD9LVV8</accession>
<comment type="caution">
    <text evidence="3">The sequence shown here is derived from an EMBL/GenBank/DDBJ whole genome shotgun (WGS) entry which is preliminary data.</text>
</comment>
<organism evidence="3 4">
    <name type="scientific">Colletotrichum zoysiae</name>
    <dbReference type="NCBI Taxonomy" id="1216348"/>
    <lineage>
        <taxon>Eukaryota</taxon>
        <taxon>Fungi</taxon>
        <taxon>Dikarya</taxon>
        <taxon>Ascomycota</taxon>
        <taxon>Pezizomycotina</taxon>
        <taxon>Sordariomycetes</taxon>
        <taxon>Hypocreomycetidae</taxon>
        <taxon>Glomerellales</taxon>
        <taxon>Glomerellaceae</taxon>
        <taxon>Colletotrichum</taxon>
        <taxon>Colletotrichum graminicola species complex</taxon>
    </lineage>
</organism>
<feature type="chain" id="PRO_5042151111" description="Secreted protein" evidence="2">
    <location>
        <begin position="30"/>
        <end position="86"/>
    </location>
</feature>
<proteinExistence type="predicted"/>
<protein>
    <recommendedName>
        <fullName evidence="5">Secreted protein</fullName>
    </recommendedName>
</protein>
<evidence type="ECO:0000256" key="2">
    <source>
        <dbReference type="SAM" id="SignalP"/>
    </source>
</evidence>
<evidence type="ECO:0000313" key="3">
    <source>
        <dbReference type="EMBL" id="KAK2023114.1"/>
    </source>
</evidence>
<reference evidence="3" key="1">
    <citation type="submission" date="2021-06" db="EMBL/GenBank/DDBJ databases">
        <title>Comparative genomics, transcriptomics and evolutionary studies reveal genomic signatures of adaptation to plant cell wall in hemibiotrophic fungi.</title>
        <authorList>
            <consortium name="DOE Joint Genome Institute"/>
            <person name="Baroncelli R."/>
            <person name="Diaz J.F."/>
            <person name="Benocci T."/>
            <person name="Peng M."/>
            <person name="Battaglia E."/>
            <person name="Haridas S."/>
            <person name="Andreopoulos W."/>
            <person name="Labutti K."/>
            <person name="Pangilinan J."/>
            <person name="Floch G.L."/>
            <person name="Makela M.R."/>
            <person name="Henrissat B."/>
            <person name="Grigoriev I.V."/>
            <person name="Crouch J.A."/>
            <person name="De Vries R.P."/>
            <person name="Sukno S.A."/>
            <person name="Thon M.R."/>
        </authorList>
    </citation>
    <scope>NUCLEOTIDE SEQUENCE</scope>
    <source>
        <strain evidence="3">MAFF235873</strain>
    </source>
</reference>
<evidence type="ECO:0008006" key="5">
    <source>
        <dbReference type="Google" id="ProtNLM"/>
    </source>
</evidence>
<dbReference type="AlphaFoldDB" id="A0AAD9LVV8"/>
<keyword evidence="4" id="KW-1185">Reference proteome</keyword>
<keyword evidence="2" id="KW-0732">Signal</keyword>
<feature type="signal peptide" evidence="2">
    <location>
        <begin position="1"/>
        <end position="29"/>
    </location>
</feature>
<feature type="region of interest" description="Disordered" evidence="1">
    <location>
        <begin position="24"/>
        <end position="68"/>
    </location>
</feature>
<gene>
    <name evidence="3" type="ORF">LX32DRAFT_644896</name>
</gene>
<dbReference type="EMBL" id="MU843012">
    <property type="protein sequence ID" value="KAK2023114.1"/>
    <property type="molecule type" value="Genomic_DNA"/>
</dbReference>
<evidence type="ECO:0000313" key="4">
    <source>
        <dbReference type="Proteomes" id="UP001232148"/>
    </source>
</evidence>
<evidence type="ECO:0000256" key="1">
    <source>
        <dbReference type="SAM" id="MobiDB-lite"/>
    </source>
</evidence>
<dbReference type="Proteomes" id="UP001232148">
    <property type="component" value="Unassembled WGS sequence"/>
</dbReference>